<dbReference type="Proteomes" id="UP001175353">
    <property type="component" value="Unassembled WGS sequence"/>
</dbReference>
<keyword evidence="4" id="KW-0963">Cytoplasm</keyword>
<dbReference type="Gene3D" id="1.25.10.10">
    <property type="entry name" value="Leucine-rich Repeat Variant"/>
    <property type="match status" value="1"/>
</dbReference>
<dbReference type="Pfam" id="PF17947">
    <property type="entry name" value="4HB"/>
    <property type="match status" value="1"/>
</dbReference>
<dbReference type="FunFam" id="1.25.10.10:FF:000076">
    <property type="entry name" value="Elongation factor 3"/>
    <property type="match status" value="1"/>
</dbReference>
<evidence type="ECO:0000256" key="9">
    <source>
        <dbReference type="ARBA" id="ARBA00022840"/>
    </source>
</evidence>
<dbReference type="PROSITE" id="PS50077">
    <property type="entry name" value="HEAT_REPEAT"/>
    <property type="match status" value="2"/>
</dbReference>
<evidence type="ECO:0000256" key="3">
    <source>
        <dbReference type="ARBA" id="ARBA00011054"/>
    </source>
</evidence>
<keyword evidence="10" id="KW-0694">RNA-binding</keyword>
<dbReference type="Pfam" id="PF06985">
    <property type="entry name" value="HET"/>
    <property type="match status" value="1"/>
</dbReference>
<evidence type="ECO:0000256" key="2">
    <source>
        <dbReference type="ARBA" id="ARBA00004815"/>
    </source>
</evidence>
<dbReference type="Pfam" id="PF24984">
    <property type="entry name" value="HEAT_EF3_GNC1"/>
    <property type="match status" value="1"/>
</dbReference>
<dbReference type="GO" id="GO:0016887">
    <property type="term" value="F:ATP hydrolysis activity"/>
    <property type="evidence" value="ECO:0007669"/>
    <property type="project" value="InterPro"/>
</dbReference>
<dbReference type="InterPro" id="IPR016024">
    <property type="entry name" value="ARM-type_fold"/>
</dbReference>
<protein>
    <submittedName>
        <fullName evidence="16">Translational elongation factor EF-1 alpha</fullName>
    </submittedName>
</protein>
<feature type="domain" description="ABC transporter" evidence="15">
    <location>
        <begin position="691"/>
        <end position="1017"/>
    </location>
</feature>
<dbReference type="Pfam" id="PF24987">
    <property type="entry name" value="HEAT_EF3_N"/>
    <property type="match status" value="1"/>
</dbReference>
<dbReference type="InterPro" id="IPR050611">
    <property type="entry name" value="ABCF"/>
</dbReference>
<dbReference type="Gene3D" id="3.40.50.300">
    <property type="entry name" value="P-loop containing nucleotide triphosphate hydrolases"/>
    <property type="match status" value="2"/>
</dbReference>
<dbReference type="InterPro" id="IPR011989">
    <property type="entry name" value="ARM-like"/>
</dbReference>
<proteinExistence type="inferred from homology"/>
<evidence type="ECO:0000256" key="6">
    <source>
        <dbReference type="ARBA" id="ARBA00022741"/>
    </source>
</evidence>
<keyword evidence="5" id="KW-0677">Repeat</keyword>
<keyword evidence="8" id="KW-0378">Hydrolase</keyword>
<dbReference type="InterPro" id="IPR015688">
    <property type="entry name" value="eEF3_ABC2_chromodomain-like"/>
</dbReference>
<dbReference type="CDD" id="cd03221">
    <property type="entry name" value="ABCF_EF-3"/>
    <property type="match status" value="1"/>
</dbReference>
<evidence type="ECO:0000313" key="16">
    <source>
        <dbReference type="EMBL" id="KAK1011814.1"/>
    </source>
</evidence>
<dbReference type="InterPro" id="IPR003593">
    <property type="entry name" value="AAA+_ATPase"/>
</dbReference>
<dbReference type="SUPFAM" id="SSF48371">
    <property type="entry name" value="ARM repeat"/>
    <property type="match status" value="1"/>
</dbReference>
<dbReference type="InterPro" id="IPR010730">
    <property type="entry name" value="HET"/>
</dbReference>
<evidence type="ECO:0000256" key="4">
    <source>
        <dbReference type="ARBA" id="ARBA00022490"/>
    </source>
</evidence>
<evidence type="ECO:0000256" key="10">
    <source>
        <dbReference type="ARBA" id="ARBA00022884"/>
    </source>
</evidence>
<feature type="repeat" description="HEAT" evidence="13">
    <location>
        <begin position="189"/>
        <end position="227"/>
    </location>
</feature>
<dbReference type="GO" id="GO:0005524">
    <property type="term" value="F:ATP binding"/>
    <property type="evidence" value="ECO:0007669"/>
    <property type="project" value="UniProtKB-KW"/>
</dbReference>
<evidence type="ECO:0000256" key="1">
    <source>
        <dbReference type="ARBA" id="ARBA00004496"/>
    </source>
</evidence>
<dbReference type="GO" id="GO:0005737">
    <property type="term" value="C:cytoplasm"/>
    <property type="evidence" value="ECO:0007669"/>
    <property type="project" value="UniProtKB-SubCell"/>
</dbReference>
<keyword evidence="7 16" id="KW-0251">Elongation factor</keyword>
<name>A0AAN6KZ50_9PEZI</name>
<dbReference type="SMART" id="SM00382">
    <property type="entry name" value="AAA"/>
    <property type="match status" value="2"/>
</dbReference>
<evidence type="ECO:0000313" key="17">
    <source>
        <dbReference type="Proteomes" id="UP001175353"/>
    </source>
</evidence>
<dbReference type="FunFam" id="3.40.50.300:FF:000193">
    <property type="entry name" value="Probable Elongation factor 3"/>
    <property type="match status" value="1"/>
</dbReference>
<dbReference type="FunFam" id="2.40.50.990:FF:000001">
    <property type="entry name" value="Elongation factor 3"/>
    <property type="match status" value="1"/>
</dbReference>
<keyword evidence="6" id="KW-0547">Nucleotide-binding</keyword>
<comment type="subcellular location">
    <subcellularLocation>
        <location evidence="1">Cytoplasm</location>
    </subcellularLocation>
</comment>
<feature type="domain" description="ABC transporter" evidence="15">
    <location>
        <begin position="448"/>
        <end position="665"/>
    </location>
</feature>
<evidence type="ECO:0000259" key="15">
    <source>
        <dbReference type="PROSITE" id="PS50893"/>
    </source>
</evidence>
<evidence type="ECO:0000256" key="13">
    <source>
        <dbReference type="PROSITE-ProRule" id="PRU00103"/>
    </source>
</evidence>
<dbReference type="InterPro" id="IPR047038">
    <property type="entry name" value="eEF3_chromodomain-like_sf"/>
</dbReference>
<dbReference type="PANTHER" id="PTHR19211:SF5">
    <property type="entry name" value="ELONGATION FACTOR 3A-RELATED"/>
    <property type="match status" value="1"/>
</dbReference>
<sequence length="1757" mass="197068">MAPSADMAESPAQVKKENKQSTQVLEELMKKLSVSKPGEDAKGTSQEIASFINGDIEEHEAPVKAIEGLLKMLNNKKDANARQNACEAIAAIAKHADVAPIVQPYLVQLLPNVLSAVGDKMVPVKLSAQDAALSIVKAVNANSLKCLVPHFITSIRTAQKWPEKMMDLECIEALSESSAAQTAYRVPELIPIVSEAMWDTKPEVKKRAYQTMEKICQLISNRDIERFIPELIKCVAKPENVPETVHLLGATTFVTDVHEPTLAIMVPLLERGLKERETAIKRKSAVIIDNMCKLVEDPNIVAAFLPKLMPQLQENYDNLADPEAREKTKQALDTLTRVGNVKDGKIPEVSTDGDLETVKIKLKEILSHKHKHAIEKFGPVIEYIAGIGGQLVDEKETEPISWTTNCQSYIIAMIGEADAPAIVETLRKRATPGAAEADEVDLDDEDGEDLCNCTFNLAYGAKILLNQTSLRLKRGQRYGLLGANGTGKTTLMRAINNEQVEGFPKQSEVKTAYVEHDLDSADTEMNVIGWTVMKLKQAELPVPEDEVRSTLEEFGFVPEQLNGPITALSGGWKMKLALARAVFQKPDILLLDEPTNHLDVKNVKWLEDYLTTSPCTSIIISHDTRFLDAVIQHVLHFERFKLRRYRGIMSEFVKKTPSAKSYYELGASEMEFKFPEPGFLEGVKTKAKAIIRVTNMTFQYEGTARPQIQDITFQCSLGSRIAVIGPNGAGKSTLVNVLTGELIPTKGDVYQHENIRIAYIKQHAFAHIDHHLDKTPSEYIQWRFQTGEDRDTMDRANKIVTADDEKAMDKIYRIEGSQRKVIGIHSRRKFKNSYEYECSFALGDMVGMKNEKWTPMMTADNAWIPRSELIVSHQKMVADVDQKEALASGQFRPLVRKEIEQHGANFGLDAELVSHSRMRGLSGGQRVKVVLAACTWQRPHLIVLDEPTNYLDRDSLGALSKALKAFEGGVIIITHSAEFTKNLTEEVWAVMDGRMTASGHNWVQGQGAGPRLKGEDAEEEKFDAMGNKIESTKKKAKLSSAELRKKKKDRMARRKMALYENLTLSKDDLAVRILELLPGTREDPIICRLVTKRLSVTTRFEALSYTWGAAEPSHAITVNGVPFTVRENLEQALRHLRKKTRRRRLWVDAVCINQLDVEERATQVMQMGQIYRNADQVLIWLGVGDSNTDLAFRYIRWYLRADESIFEGATRRCCPFHWTTSGDPLSDALPGLSCPKCGVLCRCTYCLLSRNAICVGLADILSRAWWQRIWVVQELAMAAADPLVGCGDPWTPWVSLVRFEETGILWPGERYPIRHLYRIRLDIKLPPRLRDLSGPVPYSNNDVAAVDILHWLQRTAAFQATDPRDKVYALLGMARSKRWRQFRPDYTMSVHDLMFSLVSHMILVDRNLDILTLCTPSMRLEYDAPEKSARALPSWVPDFEAQGLPYLASMGHLSEDSPLHSVMRLLSATAAEPNDVGSSDKDMPAEPDAQPTLNTSFGHPSNGLRQVGSTSLKVSGFHIDKVGTLSTEHRKLLPLLDQHGQCQNAYLDLPKHDKERQTGIQELHYKLLYFWYPVWRALDPAYLRNGHEELGVDFIDDLTAYFADTRALEDCRKARVDVHTATQGTAANDMKKTLQERYDTDGDFIKSTENRLRELRSRLDIDARAEATMQAMTGRRYFVTTHGLLVVGPESLEEGDAVAVHHGSSAAYALREQGDAWVLLGNVFVDAPRISLPWSKPVPVPATWCADMCRGDAFEIV</sequence>
<dbReference type="InterPro" id="IPR047036">
    <property type="entry name" value="EF3_4HB_sf"/>
</dbReference>
<dbReference type="InterPro" id="IPR040533">
    <property type="entry name" value="EF3_4HB"/>
</dbReference>
<evidence type="ECO:0000256" key="8">
    <source>
        <dbReference type="ARBA" id="ARBA00022801"/>
    </source>
</evidence>
<dbReference type="InterPro" id="IPR003439">
    <property type="entry name" value="ABC_transporter-like_ATP-bd"/>
</dbReference>
<comment type="similarity">
    <text evidence="3">Belongs to the ABC transporter superfamily. ABCF family. EF3 subfamily.</text>
</comment>
<dbReference type="Gene3D" id="2.40.50.990">
    <property type="match status" value="1"/>
</dbReference>
<keyword evidence="17" id="KW-1185">Reference proteome</keyword>
<comment type="caution">
    <text evidence="16">The sequence shown here is derived from an EMBL/GenBank/DDBJ whole genome shotgun (WGS) entry which is preliminary data.</text>
</comment>
<feature type="region of interest" description="Disordered" evidence="14">
    <location>
        <begin position="1"/>
        <end position="21"/>
    </location>
</feature>
<accession>A0AAN6KZ50</accession>
<feature type="region of interest" description="Disordered" evidence="14">
    <location>
        <begin position="1471"/>
        <end position="1501"/>
    </location>
</feature>
<dbReference type="InterPro" id="IPR021133">
    <property type="entry name" value="HEAT_type_2"/>
</dbReference>
<feature type="compositionally biased region" description="Polar residues" evidence="14">
    <location>
        <begin position="1491"/>
        <end position="1501"/>
    </location>
</feature>
<dbReference type="SUPFAM" id="SSF52540">
    <property type="entry name" value="P-loop containing nucleoside triphosphate hydrolases"/>
    <property type="match status" value="2"/>
</dbReference>
<evidence type="ECO:0000256" key="7">
    <source>
        <dbReference type="ARBA" id="ARBA00022768"/>
    </source>
</evidence>
<organism evidence="16 17">
    <name type="scientific">Friedmanniomyces endolithicus</name>
    <dbReference type="NCBI Taxonomy" id="329885"/>
    <lineage>
        <taxon>Eukaryota</taxon>
        <taxon>Fungi</taxon>
        <taxon>Dikarya</taxon>
        <taxon>Ascomycota</taxon>
        <taxon>Pezizomycotina</taxon>
        <taxon>Dothideomycetes</taxon>
        <taxon>Dothideomycetidae</taxon>
        <taxon>Mycosphaerellales</taxon>
        <taxon>Teratosphaeriaceae</taxon>
        <taxon>Friedmanniomyces</taxon>
    </lineage>
</organism>
<dbReference type="InterPro" id="IPR027417">
    <property type="entry name" value="P-loop_NTPase"/>
</dbReference>
<evidence type="ECO:0000256" key="5">
    <source>
        <dbReference type="ARBA" id="ARBA00022737"/>
    </source>
</evidence>
<dbReference type="Gene3D" id="1.20.1390.20">
    <property type="match status" value="1"/>
</dbReference>
<dbReference type="GO" id="GO:0003746">
    <property type="term" value="F:translation elongation factor activity"/>
    <property type="evidence" value="ECO:0007669"/>
    <property type="project" value="UniProtKB-KW"/>
</dbReference>
<dbReference type="CDD" id="cd18626">
    <property type="entry name" value="CD_eEF3"/>
    <property type="match status" value="1"/>
</dbReference>
<dbReference type="InterPro" id="IPR017871">
    <property type="entry name" value="ABC_transporter-like_CS"/>
</dbReference>
<comment type="catalytic activity">
    <reaction evidence="12">
        <text>ATP + H2O = ADP + phosphate + H(+)</text>
        <dbReference type="Rhea" id="RHEA:13065"/>
        <dbReference type="ChEBI" id="CHEBI:15377"/>
        <dbReference type="ChEBI" id="CHEBI:15378"/>
        <dbReference type="ChEBI" id="CHEBI:30616"/>
        <dbReference type="ChEBI" id="CHEBI:43474"/>
        <dbReference type="ChEBI" id="CHEBI:456216"/>
    </reaction>
</comment>
<dbReference type="GO" id="GO:0003723">
    <property type="term" value="F:RNA binding"/>
    <property type="evidence" value="ECO:0007669"/>
    <property type="project" value="UniProtKB-KW"/>
</dbReference>
<keyword evidence="9" id="KW-0067">ATP-binding</keyword>
<reference evidence="16" key="1">
    <citation type="submission" date="2023-06" db="EMBL/GenBank/DDBJ databases">
        <title>Black Yeasts Isolated from many extreme environments.</title>
        <authorList>
            <person name="Coleine C."/>
            <person name="Stajich J.E."/>
            <person name="Selbmann L."/>
        </authorList>
    </citation>
    <scope>NUCLEOTIDE SEQUENCE</scope>
    <source>
        <strain evidence="16">CCFEE 5200</strain>
    </source>
</reference>
<dbReference type="EMBL" id="JAUJLE010000008">
    <property type="protein sequence ID" value="KAK1011814.1"/>
    <property type="molecule type" value="Genomic_DNA"/>
</dbReference>
<dbReference type="PANTHER" id="PTHR19211">
    <property type="entry name" value="ATP-BINDING TRANSPORT PROTEIN-RELATED"/>
    <property type="match status" value="1"/>
</dbReference>
<evidence type="ECO:0000256" key="12">
    <source>
        <dbReference type="ARBA" id="ARBA00049360"/>
    </source>
</evidence>
<dbReference type="PROSITE" id="PS00211">
    <property type="entry name" value="ABC_TRANSPORTER_1"/>
    <property type="match status" value="2"/>
</dbReference>
<keyword evidence="11" id="KW-0648">Protein biosynthesis</keyword>
<dbReference type="PROSITE" id="PS50893">
    <property type="entry name" value="ABC_TRANSPORTER_2"/>
    <property type="match status" value="2"/>
</dbReference>
<evidence type="ECO:0000256" key="11">
    <source>
        <dbReference type="ARBA" id="ARBA00022917"/>
    </source>
</evidence>
<dbReference type="Pfam" id="PF00005">
    <property type="entry name" value="ABC_tran"/>
    <property type="match status" value="3"/>
</dbReference>
<feature type="repeat" description="HEAT" evidence="13">
    <location>
        <begin position="109"/>
        <end position="145"/>
    </location>
</feature>
<comment type="pathway">
    <text evidence="2">Protein biosynthesis; polypeptide chain elongation.</text>
</comment>
<dbReference type="Pfam" id="PF26639">
    <property type="entry name" value="Het-6_barrel"/>
    <property type="match status" value="1"/>
</dbReference>
<gene>
    <name evidence="16" type="primary">TEF3_1</name>
    <name evidence="16" type="ORF">LTR91_001916</name>
</gene>
<evidence type="ECO:0000256" key="14">
    <source>
        <dbReference type="SAM" id="MobiDB-lite"/>
    </source>
</evidence>